<dbReference type="RefSeq" id="WP_275279315.1">
    <property type="nucleotide sequence ID" value="NZ_CP119108.1"/>
</dbReference>
<dbReference type="CDD" id="cd02883">
    <property type="entry name" value="NUDIX_Hydrolase"/>
    <property type="match status" value="1"/>
</dbReference>
<dbReference type="PANTHER" id="PTHR43046:SF14">
    <property type="entry name" value="MUTT_NUDIX FAMILY PROTEIN"/>
    <property type="match status" value="1"/>
</dbReference>
<evidence type="ECO:0000256" key="2">
    <source>
        <dbReference type="ARBA" id="ARBA00005582"/>
    </source>
</evidence>
<evidence type="ECO:0000256" key="4">
    <source>
        <dbReference type="RuleBase" id="RU003476"/>
    </source>
</evidence>
<evidence type="ECO:0000256" key="3">
    <source>
        <dbReference type="ARBA" id="ARBA00022801"/>
    </source>
</evidence>
<evidence type="ECO:0000313" key="6">
    <source>
        <dbReference type="EMBL" id="WEG09964.1"/>
    </source>
</evidence>
<dbReference type="PRINTS" id="PR00502">
    <property type="entry name" value="NUDIXFAMILY"/>
</dbReference>
<reference evidence="6 7" key="1">
    <citation type="submission" date="2023-03" db="EMBL/GenBank/DDBJ databases">
        <title>Genome sequence of Microbacterium sp. KACC 23027.</title>
        <authorList>
            <person name="Kim S."/>
            <person name="Heo J."/>
            <person name="Kwon S.-W."/>
        </authorList>
    </citation>
    <scope>NUCLEOTIDE SEQUENCE [LARGE SCALE GENOMIC DNA]</scope>
    <source>
        <strain evidence="6 7">KACC 23027</strain>
    </source>
</reference>
<dbReference type="SUPFAM" id="SSF55811">
    <property type="entry name" value="Nudix"/>
    <property type="match status" value="1"/>
</dbReference>
<gene>
    <name evidence="6" type="ORF">PU630_05255</name>
</gene>
<dbReference type="PROSITE" id="PS51462">
    <property type="entry name" value="NUDIX"/>
    <property type="match status" value="1"/>
</dbReference>
<dbReference type="Proteomes" id="UP001214553">
    <property type="component" value="Chromosome"/>
</dbReference>
<dbReference type="PROSITE" id="PS00893">
    <property type="entry name" value="NUDIX_BOX"/>
    <property type="match status" value="1"/>
</dbReference>
<dbReference type="Gene3D" id="3.90.79.10">
    <property type="entry name" value="Nucleoside Triphosphate Pyrophosphohydrolase"/>
    <property type="match status" value="1"/>
</dbReference>
<comment type="similarity">
    <text evidence="2 4">Belongs to the Nudix hydrolase family.</text>
</comment>
<dbReference type="InterPro" id="IPR000086">
    <property type="entry name" value="NUDIX_hydrolase_dom"/>
</dbReference>
<keyword evidence="7" id="KW-1185">Reference proteome</keyword>
<evidence type="ECO:0000313" key="7">
    <source>
        <dbReference type="Proteomes" id="UP001214553"/>
    </source>
</evidence>
<name>A0ABY8C0M2_9MICO</name>
<dbReference type="InterPro" id="IPR020476">
    <property type="entry name" value="Nudix_hydrolase"/>
</dbReference>
<protein>
    <submittedName>
        <fullName evidence="6">NUDIX domain-containing protein</fullName>
    </submittedName>
</protein>
<comment type="cofactor">
    <cofactor evidence="1">
        <name>Mg(2+)</name>
        <dbReference type="ChEBI" id="CHEBI:18420"/>
    </cofactor>
</comment>
<accession>A0ABY8C0M2</accession>
<dbReference type="Pfam" id="PF00293">
    <property type="entry name" value="NUDIX"/>
    <property type="match status" value="1"/>
</dbReference>
<dbReference type="EMBL" id="CP119108">
    <property type="protein sequence ID" value="WEG09964.1"/>
    <property type="molecule type" value="Genomic_DNA"/>
</dbReference>
<sequence>MHFADYDTRLAAYAVIVDGDHVLLTWYNGSQPQWTLPGGGVEFDESLEEAVVREVLEETGLHVRVEQPLTTWSFTEDEGPRPPRPYKSVRIVFEATAIGGVLGTVERDGTTDFARWVSVKDVPALQPRAGIVDVGMRALA</sequence>
<evidence type="ECO:0000259" key="5">
    <source>
        <dbReference type="PROSITE" id="PS51462"/>
    </source>
</evidence>
<dbReference type="InterPro" id="IPR015797">
    <property type="entry name" value="NUDIX_hydrolase-like_dom_sf"/>
</dbReference>
<dbReference type="InterPro" id="IPR020084">
    <property type="entry name" value="NUDIX_hydrolase_CS"/>
</dbReference>
<keyword evidence="3 4" id="KW-0378">Hydrolase</keyword>
<dbReference type="PANTHER" id="PTHR43046">
    <property type="entry name" value="GDP-MANNOSE MANNOSYL HYDROLASE"/>
    <property type="match status" value="1"/>
</dbReference>
<proteinExistence type="inferred from homology"/>
<feature type="domain" description="Nudix hydrolase" evidence="5">
    <location>
        <begin position="7"/>
        <end position="140"/>
    </location>
</feature>
<organism evidence="6 7">
    <name type="scientific">Microbacterium horticulturae</name>
    <dbReference type="NCBI Taxonomy" id="3028316"/>
    <lineage>
        <taxon>Bacteria</taxon>
        <taxon>Bacillati</taxon>
        <taxon>Actinomycetota</taxon>
        <taxon>Actinomycetes</taxon>
        <taxon>Micrococcales</taxon>
        <taxon>Microbacteriaceae</taxon>
        <taxon>Microbacterium</taxon>
    </lineage>
</organism>
<evidence type="ECO:0000256" key="1">
    <source>
        <dbReference type="ARBA" id="ARBA00001946"/>
    </source>
</evidence>